<accession>A0A1M4SDF4</accession>
<sequence>MNDRSPPVLGAKSIIAIRREGGLAAFPGLMTLRRIHCDECTEQQRRWLQALLSQAVRACDDSPPPGADRRVFSVDIQECGDDKAVDADARRVWSLSIPEEQMPEALRSLWEHGMSGDENAQ</sequence>
<reference evidence="1 2" key="1">
    <citation type="submission" date="2016-11" db="EMBL/GenBank/DDBJ databases">
        <authorList>
            <person name="Jaros S."/>
            <person name="Januszkiewicz K."/>
            <person name="Wedrychowicz H."/>
        </authorList>
    </citation>
    <scope>NUCLEOTIDE SEQUENCE [LARGE SCALE GENOMIC DNA]</scope>
    <source>
        <strain evidence="1 2">DSM 19980</strain>
    </source>
</reference>
<dbReference type="AlphaFoldDB" id="A0A1M4SDF4"/>
<dbReference type="Proteomes" id="UP000184346">
    <property type="component" value="Unassembled WGS sequence"/>
</dbReference>
<evidence type="ECO:0000313" key="1">
    <source>
        <dbReference type="EMBL" id="SHE30240.1"/>
    </source>
</evidence>
<dbReference type="OrthoDB" id="8658956at2"/>
<dbReference type="STRING" id="1121942.SAMN02745148_00077"/>
<organism evidence="1 2">
    <name type="scientific">Modicisalibacter ilicicola DSM 19980</name>
    <dbReference type="NCBI Taxonomy" id="1121942"/>
    <lineage>
        <taxon>Bacteria</taxon>
        <taxon>Pseudomonadati</taxon>
        <taxon>Pseudomonadota</taxon>
        <taxon>Gammaproteobacteria</taxon>
        <taxon>Oceanospirillales</taxon>
        <taxon>Halomonadaceae</taxon>
        <taxon>Modicisalibacter</taxon>
    </lineage>
</organism>
<dbReference type="Pfam" id="PF20242">
    <property type="entry name" value="Emfourin"/>
    <property type="match status" value="1"/>
</dbReference>
<dbReference type="InterPro" id="IPR049457">
    <property type="entry name" value="Emfourin"/>
</dbReference>
<dbReference type="EMBL" id="FQUJ01000002">
    <property type="protein sequence ID" value="SHE30240.1"/>
    <property type="molecule type" value="Genomic_DNA"/>
</dbReference>
<dbReference type="RefSeq" id="WP_072818534.1">
    <property type="nucleotide sequence ID" value="NZ_FQUJ01000002.1"/>
</dbReference>
<proteinExistence type="predicted"/>
<name>A0A1M4SDF4_9GAMM</name>
<evidence type="ECO:0000313" key="2">
    <source>
        <dbReference type="Proteomes" id="UP000184346"/>
    </source>
</evidence>
<keyword evidence="2" id="KW-1185">Reference proteome</keyword>
<gene>
    <name evidence="1" type="ORF">SAMN02745148_00077</name>
</gene>
<protein>
    <submittedName>
        <fullName evidence="1">Uncharacterized protein</fullName>
    </submittedName>
</protein>